<evidence type="ECO:0000313" key="2">
    <source>
        <dbReference type="Proteomes" id="UP000016660"/>
    </source>
</evidence>
<keyword evidence="2" id="KW-1185">Reference proteome</keyword>
<protein>
    <submittedName>
        <fullName evidence="1">Uncharacterized protein</fullName>
    </submittedName>
</protein>
<name>A0ABN0NS67_9BACT</name>
<organism evidence="1 2">
    <name type="scientific">Prevotella disiens JCM 6334 = ATCC 29426</name>
    <dbReference type="NCBI Taxonomy" id="1235811"/>
    <lineage>
        <taxon>Bacteria</taxon>
        <taxon>Pseudomonadati</taxon>
        <taxon>Bacteroidota</taxon>
        <taxon>Bacteroidia</taxon>
        <taxon>Bacteroidales</taxon>
        <taxon>Prevotellaceae</taxon>
        <taxon>Prevotella</taxon>
    </lineage>
</organism>
<dbReference type="EMBL" id="AWUY01000106">
    <property type="protein sequence ID" value="ERJ76920.1"/>
    <property type="molecule type" value="Genomic_DNA"/>
</dbReference>
<accession>A0ABN0NS67</accession>
<proteinExistence type="predicted"/>
<comment type="caution">
    <text evidence="1">The sequence shown here is derived from an EMBL/GenBank/DDBJ whole genome shotgun (WGS) entry which is preliminary data.</text>
</comment>
<sequence>MPNCIFRNSKNDRTKTANAQCSIRMLRRVERLFPKNCLKQLAEWTKSNIFA</sequence>
<dbReference type="Proteomes" id="UP000016660">
    <property type="component" value="Unassembled WGS sequence"/>
</dbReference>
<reference evidence="1 2" key="1">
    <citation type="submission" date="2013-06" db="EMBL/GenBank/DDBJ databases">
        <authorList>
            <person name="Weinstock G."/>
            <person name="Sodergren E."/>
            <person name="Lobos E.A."/>
            <person name="Fulton L."/>
            <person name="Fulton R."/>
            <person name="Courtney L."/>
            <person name="Fronick C."/>
            <person name="O'Laughlin M."/>
            <person name="Godfrey J."/>
            <person name="Wilson R.M."/>
            <person name="Miner T."/>
            <person name="Farmer C."/>
            <person name="Delehaunty K."/>
            <person name="Cordes M."/>
            <person name="Minx P."/>
            <person name="Tomlinson C."/>
            <person name="Chen J."/>
            <person name="Wollam A."/>
            <person name="Pepin K.H."/>
            <person name="Bhonagiri V."/>
            <person name="Zhang X."/>
            <person name="Warren W."/>
            <person name="Mitreva M."/>
            <person name="Mardis E.R."/>
            <person name="Wilson R.K."/>
        </authorList>
    </citation>
    <scope>NUCLEOTIDE SEQUENCE [LARGE SCALE GENOMIC DNA]</scope>
    <source>
        <strain evidence="1 2">ATCC 29426</strain>
    </source>
</reference>
<evidence type="ECO:0000313" key="1">
    <source>
        <dbReference type="EMBL" id="ERJ76920.1"/>
    </source>
</evidence>
<gene>
    <name evidence="1" type="ORF">HMPREF0653_01358</name>
</gene>